<dbReference type="STRING" id="321763.SAMN04488692_10570"/>
<dbReference type="SUPFAM" id="SSF111384">
    <property type="entry name" value="OmpH-like"/>
    <property type="match status" value="1"/>
</dbReference>
<dbReference type="Pfam" id="PF03938">
    <property type="entry name" value="OmpH"/>
    <property type="match status" value="1"/>
</dbReference>
<keyword evidence="3" id="KW-0175">Coiled coil</keyword>
<dbReference type="PANTHER" id="PTHR35089:SF1">
    <property type="entry name" value="CHAPERONE PROTEIN SKP"/>
    <property type="match status" value="1"/>
</dbReference>
<organism evidence="4 5">
    <name type="scientific">Halarsenatibacter silvermanii</name>
    <dbReference type="NCBI Taxonomy" id="321763"/>
    <lineage>
        <taxon>Bacteria</taxon>
        <taxon>Bacillati</taxon>
        <taxon>Bacillota</taxon>
        <taxon>Clostridia</taxon>
        <taxon>Halanaerobiales</taxon>
        <taxon>Halarsenatibacteraceae</taxon>
        <taxon>Halarsenatibacter</taxon>
    </lineage>
</organism>
<sequence length="141" mass="15690">MLVAGVLLGPAVTAQADNLEVATVDMQEVLMVHPSIMDAQQQIQEEQMEMMAELEDMDEEEAAMQQQQMQQQLQQMQQDLLEDAIADVETDIEDIAAELGYNVVLNSEGIVSGEENLDSVDITEDIMEEFNGDAEDMQPEL</sequence>
<dbReference type="Proteomes" id="UP000199476">
    <property type="component" value="Unassembled WGS sequence"/>
</dbReference>
<dbReference type="EMBL" id="FNGO01000005">
    <property type="protein sequence ID" value="SDL51536.1"/>
    <property type="molecule type" value="Genomic_DNA"/>
</dbReference>
<dbReference type="Gene3D" id="3.30.910.20">
    <property type="entry name" value="Skp domain"/>
    <property type="match status" value="1"/>
</dbReference>
<evidence type="ECO:0000256" key="2">
    <source>
        <dbReference type="ARBA" id="ARBA00022729"/>
    </source>
</evidence>
<evidence type="ECO:0000256" key="1">
    <source>
        <dbReference type="ARBA" id="ARBA00009091"/>
    </source>
</evidence>
<comment type="similarity">
    <text evidence="1">Belongs to the Skp family.</text>
</comment>
<keyword evidence="5" id="KW-1185">Reference proteome</keyword>
<dbReference type="InterPro" id="IPR005632">
    <property type="entry name" value="Chaperone_Skp"/>
</dbReference>
<evidence type="ECO:0000313" key="5">
    <source>
        <dbReference type="Proteomes" id="UP000199476"/>
    </source>
</evidence>
<proteinExistence type="inferred from homology"/>
<dbReference type="GO" id="GO:0051082">
    <property type="term" value="F:unfolded protein binding"/>
    <property type="evidence" value="ECO:0007669"/>
    <property type="project" value="InterPro"/>
</dbReference>
<protein>
    <submittedName>
        <fullName evidence="4">Outer membrane protein (OmpH-like)</fullName>
    </submittedName>
</protein>
<dbReference type="GO" id="GO:0005829">
    <property type="term" value="C:cytosol"/>
    <property type="evidence" value="ECO:0007669"/>
    <property type="project" value="TreeGrafter"/>
</dbReference>
<gene>
    <name evidence="4" type="ORF">SAMN04488692_10570</name>
</gene>
<dbReference type="PANTHER" id="PTHR35089">
    <property type="entry name" value="CHAPERONE PROTEIN SKP"/>
    <property type="match status" value="1"/>
</dbReference>
<dbReference type="InterPro" id="IPR024930">
    <property type="entry name" value="Skp_dom_sf"/>
</dbReference>
<reference evidence="4 5" key="1">
    <citation type="submission" date="2016-10" db="EMBL/GenBank/DDBJ databases">
        <authorList>
            <person name="de Groot N.N."/>
        </authorList>
    </citation>
    <scope>NUCLEOTIDE SEQUENCE [LARGE SCALE GENOMIC DNA]</scope>
    <source>
        <strain evidence="4 5">SLAS-1</strain>
    </source>
</reference>
<dbReference type="GO" id="GO:0050821">
    <property type="term" value="P:protein stabilization"/>
    <property type="evidence" value="ECO:0007669"/>
    <property type="project" value="TreeGrafter"/>
</dbReference>
<name>A0A1G9KPM8_9FIRM</name>
<dbReference type="SMART" id="SM00935">
    <property type="entry name" value="OmpH"/>
    <property type="match status" value="1"/>
</dbReference>
<feature type="coiled-coil region" evidence="3">
    <location>
        <begin position="36"/>
        <end position="98"/>
    </location>
</feature>
<keyword evidence="2" id="KW-0732">Signal</keyword>
<evidence type="ECO:0000313" key="4">
    <source>
        <dbReference type="EMBL" id="SDL51536.1"/>
    </source>
</evidence>
<accession>A0A1G9KPM8</accession>
<evidence type="ECO:0000256" key="3">
    <source>
        <dbReference type="SAM" id="Coils"/>
    </source>
</evidence>
<dbReference type="AlphaFoldDB" id="A0A1G9KPM8"/>